<comment type="catalytic activity">
    <reaction evidence="13">
        <text>alpha-D-mannose 1-phosphate = D-mannose 6-phosphate</text>
        <dbReference type="Rhea" id="RHEA:11140"/>
        <dbReference type="ChEBI" id="CHEBI:58409"/>
        <dbReference type="ChEBI" id="CHEBI:58735"/>
        <dbReference type="EC" id="5.4.2.8"/>
    </reaction>
</comment>
<dbReference type="SUPFAM" id="SSF56784">
    <property type="entry name" value="HAD-like"/>
    <property type="match status" value="1"/>
</dbReference>
<dbReference type="AlphaFoldDB" id="A0AAV2BF07"/>
<proteinExistence type="inferred from homology"/>
<evidence type="ECO:0000256" key="11">
    <source>
        <dbReference type="PIRSR" id="PIRSR605002-2"/>
    </source>
</evidence>
<feature type="binding site" evidence="11">
    <location>
        <position position="60"/>
    </location>
    <ligand>
        <name>alpha-D-mannose 1-phosphate</name>
        <dbReference type="ChEBI" id="CHEBI:58409"/>
    </ligand>
</feature>
<feature type="binding site" evidence="11">
    <location>
        <position position="163"/>
    </location>
    <ligand>
        <name>alpha-D-mannose 1-phosphate</name>
        <dbReference type="ChEBI" id="CHEBI:58409"/>
    </ligand>
</feature>
<feature type="binding site" evidence="12">
    <location>
        <position position="251"/>
    </location>
    <ligand>
        <name>Mg(2+)</name>
        <dbReference type="ChEBI" id="CHEBI:18420"/>
        <label>1</label>
    </ligand>
</feature>
<dbReference type="FunFam" id="3.30.1240.20:FF:000001">
    <property type="entry name" value="Phosphomannomutase"/>
    <property type="match status" value="1"/>
</dbReference>
<dbReference type="InterPro" id="IPR043169">
    <property type="entry name" value="PMM_cap"/>
</dbReference>
<dbReference type="PANTHER" id="PTHR10466:SF0">
    <property type="entry name" value="PHOSPHOMANNOMUTASE"/>
    <property type="match status" value="1"/>
</dbReference>
<keyword evidence="6 13" id="KW-0963">Cytoplasm</keyword>
<dbReference type="EMBL" id="CAXIEN010000340">
    <property type="protein sequence ID" value="CAL1294209.1"/>
    <property type="molecule type" value="Genomic_DNA"/>
</dbReference>
<dbReference type="Gene3D" id="3.40.50.1000">
    <property type="entry name" value="HAD superfamily/HAD-like"/>
    <property type="match status" value="1"/>
</dbReference>
<keyword evidence="7 12" id="KW-0479">Metal-binding</keyword>
<protein>
    <recommendedName>
        <fullName evidence="5 13">Phosphomannomutase</fullName>
        <ecNumber evidence="5 13">5.4.2.8</ecNumber>
    </recommendedName>
</protein>
<dbReference type="Pfam" id="PF03332">
    <property type="entry name" value="PMM"/>
    <property type="match status" value="1"/>
</dbReference>
<comment type="function">
    <text evidence="13">Involved in the synthesis of the GDP-mannose and dolichol-phosphate-mannose required for a number of critical mannosyl transfer reactions.</text>
</comment>
<dbReference type="InterPro" id="IPR023214">
    <property type="entry name" value="HAD_sf"/>
</dbReference>
<evidence type="ECO:0000256" key="4">
    <source>
        <dbReference type="ARBA" id="ARBA00011738"/>
    </source>
</evidence>
<comment type="pathway">
    <text evidence="2 13">Nucleotide-sugar biosynthesis; GDP-alpha-D-mannose biosynthesis; alpha-D-mannose 1-phosphate from D-fructose 6-phosphate: step 2/2.</text>
</comment>
<evidence type="ECO:0000313" key="14">
    <source>
        <dbReference type="EMBL" id="CAL1294209.1"/>
    </source>
</evidence>
<keyword evidence="15" id="KW-1185">Reference proteome</keyword>
<evidence type="ECO:0000256" key="12">
    <source>
        <dbReference type="PIRSR" id="PIRSR605002-3"/>
    </source>
</evidence>
<feature type="binding site" evidence="11">
    <location>
        <position position="219"/>
    </location>
    <ligand>
        <name>alpha-D-mannose 1-phosphate</name>
        <dbReference type="ChEBI" id="CHEBI:58409"/>
    </ligand>
</feature>
<dbReference type="Gene3D" id="3.30.1240.20">
    <property type="match status" value="1"/>
</dbReference>
<evidence type="ECO:0000256" key="6">
    <source>
        <dbReference type="ARBA" id="ARBA00022490"/>
    </source>
</evidence>
<dbReference type="GO" id="GO:0009298">
    <property type="term" value="P:GDP-mannose biosynthetic process"/>
    <property type="evidence" value="ECO:0007669"/>
    <property type="project" value="InterPro"/>
</dbReference>
<reference evidence="14 15" key="1">
    <citation type="submission" date="2024-04" db="EMBL/GenBank/DDBJ databases">
        <authorList>
            <person name="Rising A."/>
            <person name="Reimegard J."/>
            <person name="Sonavane S."/>
            <person name="Akerstrom W."/>
            <person name="Nylinder S."/>
            <person name="Hedman E."/>
            <person name="Kallberg Y."/>
        </authorList>
    </citation>
    <scope>NUCLEOTIDE SEQUENCE [LARGE SCALE GENOMIC DNA]</scope>
</reference>
<name>A0AAV2BF07_9ARAC</name>
<evidence type="ECO:0000256" key="7">
    <source>
        <dbReference type="ARBA" id="ARBA00022723"/>
    </source>
</evidence>
<organism evidence="14 15">
    <name type="scientific">Larinioides sclopetarius</name>
    <dbReference type="NCBI Taxonomy" id="280406"/>
    <lineage>
        <taxon>Eukaryota</taxon>
        <taxon>Metazoa</taxon>
        <taxon>Ecdysozoa</taxon>
        <taxon>Arthropoda</taxon>
        <taxon>Chelicerata</taxon>
        <taxon>Arachnida</taxon>
        <taxon>Araneae</taxon>
        <taxon>Araneomorphae</taxon>
        <taxon>Entelegynae</taxon>
        <taxon>Araneoidea</taxon>
        <taxon>Araneidae</taxon>
        <taxon>Larinioides</taxon>
    </lineage>
</organism>
<keyword evidence="8 12" id="KW-0460">Magnesium</keyword>
<dbReference type="PANTHER" id="PTHR10466">
    <property type="entry name" value="PHOSPHOMANNOMUTASE"/>
    <property type="match status" value="1"/>
</dbReference>
<dbReference type="GO" id="GO:0046872">
    <property type="term" value="F:metal ion binding"/>
    <property type="evidence" value="ECO:0007669"/>
    <property type="project" value="UniProtKB-KW"/>
</dbReference>
<feature type="binding site" evidence="12">
    <location>
        <position position="53"/>
    </location>
    <ligand>
        <name>Mg(2+)</name>
        <dbReference type="ChEBI" id="CHEBI:18420"/>
        <label>1</label>
    </ligand>
</feature>
<evidence type="ECO:0000256" key="1">
    <source>
        <dbReference type="ARBA" id="ARBA00004496"/>
    </source>
</evidence>
<evidence type="ECO:0000256" key="13">
    <source>
        <dbReference type="RuleBase" id="RU361118"/>
    </source>
</evidence>
<comment type="subcellular location">
    <subcellularLocation>
        <location evidence="1 13">Cytoplasm</location>
    </subcellularLocation>
</comment>
<dbReference type="GO" id="GO:0005829">
    <property type="term" value="C:cytosol"/>
    <property type="evidence" value="ECO:0007669"/>
    <property type="project" value="TreeGrafter"/>
</dbReference>
<dbReference type="SFLD" id="SFLDF00445">
    <property type="entry name" value="alpha-phosphomannomutase"/>
    <property type="match status" value="1"/>
</dbReference>
<gene>
    <name evidence="14" type="ORF">LARSCL_LOCUS18592</name>
</gene>
<dbReference type="GO" id="GO:0006487">
    <property type="term" value="P:protein N-linked glycosylation"/>
    <property type="evidence" value="ECO:0007669"/>
    <property type="project" value="TreeGrafter"/>
</dbReference>
<evidence type="ECO:0000256" key="3">
    <source>
        <dbReference type="ARBA" id="ARBA00009736"/>
    </source>
</evidence>
<dbReference type="EC" id="5.4.2.8" evidence="5 13"/>
<evidence type="ECO:0000256" key="5">
    <source>
        <dbReference type="ARBA" id="ARBA00012730"/>
    </source>
</evidence>
<dbReference type="SFLD" id="SFLDS00003">
    <property type="entry name" value="Haloacid_Dehalogenase"/>
    <property type="match status" value="1"/>
</dbReference>
<keyword evidence="9 13" id="KW-0413">Isomerase</keyword>
<dbReference type="Proteomes" id="UP001497382">
    <property type="component" value="Unassembled WGS sequence"/>
</dbReference>
<feature type="binding site" evidence="11">
    <location>
        <position position="221"/>
    </location>
    <ligand>
        <name>alpha-D-mannose 1-phosphate</name>
        <dbReference type="ChEBI" id="CHEBI:58409"/>
    </ligand>
</feature>
<dbReference type="InterPro" id="IPR006379">
    <property type="entry name" value="HAD-SF_hydro_IIB"/>
</dbReference>
<comment type="similarity">
    <text evidence="3 13">Belongs to the eukaryotic PMM family.</text>
</comment>
<evidence type="ECO:0000313" key="15">
    <source>
        <dbReference type="Proteomes" id="UP001497382"/>
    </source>
</evidence>
<evidence type="ECO:0000256" key="8">
    <source>
        <dbReference type="ARBA" id="ARBA00022842"/>
    </source>
</evidence>
<feature type="active site" description="Proton donor/acceptor" evidence="10">
    <location>
        <position position="53"/>
    </location>
</feature>
<dbReference type="NCBIfam" id="TIGR01484">
    <property type="entry name" value="HAD-SF-IIB"/>
    <property type="match status" value="1"/>
</dbReference>
<dbReference type="CDD" id="cd02585">
    <property type="entry name" value="HAD_PMM"/>
    <property type="match status" value="1"/>
</dbReference>
<evidence type="ECO:0000256" key="9">
    <source>
        <dbReference type="ARBA" id="ARBA00023235"/>
    </source>
</evidence>
<dbReference type="GO" id="GO:0006013">
    <property type="term" value="P:mannose metabolic process"/>
    <property type="evidence" value="ECO:0007669"/>
    <property type="project" value="TreeGrafter"/>
</dbReference>
<evidence type="ECO:0000256" key="10">
    <source>
        <dbReference type="PIRSR" id="PIRSR605002-1"/>
    </source>
</evidence>
<dbReference type="SFLD" id="SFLDG01140">
    <property type="entry name" value="C2.B:_Phosphomannomutase_and_P"/>
    <property type="match status" value="1"/>
</dbReference>
<comment type="caution">
    <text evidence="14">The sequence shown here is derived from an EMBL/GenBank/DDBJ whole genome shotgun (WGS) entry which is preliminary data.</text>
</comment>
<feature type="binding site" evidence="11">
    <location>
        <position position="174"/>
    </location>
    <ligand>
        <name>alpha-D-mannose 1-phosphate</name>
        <dbReference type="ChEBI" id="CHEBI:58409"/>
    </ligand>
</feature>
<comment type="cofactor">
    <cofactor evidence="12">
        <name>Mg(2+)</name>
        <dbReference type="ChEBI" id="CHEBI:18420"/>
    </cofactor>
</comment>
<dbReference type="SFLD" id="SFLDG01143">
    <property type="entry name" value="C2.B.3:_Phosphomannomutase_Lik"/>
    <property type="match status" value="1"/>
</dbReference>
<dbReference type="GO" id="GO:0004615">
    <property type="term" value="F:phosphomannomutase activity"/>
    <property type="evidence" value="ECO:0007669"/>
    <property type="project" value="UniProtKB-EC"/>
</dbReference>
<sequence>MTGNVTLTRFLKNVNKSKLAGNFAVSVELNKQIIFLKFFCEMGGKDLCLFDVDGTLTLSRLPINPKMKIFLSELHKKVAIGLVGGSDLEKIREQMGDQNLEEAYDYVFAQNGLVAYKEGKLIGKESILKYMGEEKLQPFINFCLGYMSQLSLPAKRGNFVEFRSGLINICPVGRSCSQKERDEFAAYDKVHRIREQFIEAIQKKFPDLGLNYSIGGQISFDCFPIGWDKTYCLKHIFPDRDTYGNIHFFGDKTFPGGNDYELFSHEAVIGHTVTSPEDTMEQLKQMYFS</sequence>
<feature type="binding site" evidence="12">
    <location>
        <position position="51"/>
    </location>
    <ligand>
        <name>Mg(2+)</name>
        <dbReference type="ChEBI" id="CHEBI:18420"/>
        <label>1</label>
    </ligand>
</feature>
<feature type="binding site" evidence="12">
    <location>
        <position position="263"/>
    </location>
    <ligand>
        <name>Mg(2+)</name>
        <dbReference type="ChEBI" id="CHEBI:18420"/>
        <label>1</label>
    </ligand>
</feature>
<comment type="subunit">
    <text evidence="4 13">Homodimer.</text>
</comment>
<feature type="active site" description="Nucleophile" evidence="10">
    <location>
        <position position="51"/>
    </location>
</feature>
<dbReference type="InterPro" id="IPR036412">
    <property type="entry name" value="HAD-like_sf"/>
</dbReference>
<feature type="binding site" evidence="11">
    <location>
        <position position="181"/>
    </location>
    <ligand>
        <name>alpha-D-mannose 1-phosphate</name>
        <dbReference type="ChEBI" id="CHEBI:58409"/>
    </ligand>
</feature>
<accession>A0AAV2BF07</accession>
<evidence type="ECO:0000256" key="2">
    <source>
        <dbReference type="ARBA" id="ARBA00004699"/>
    </source>
</evidence>
<dbReference type="InterPro" id="IPR005002">
    <property type="entry name" value="PMM"/>
</dbReference>